<dbReference type="InterPro" id="IPR050344">
    <property type="entry name" value="Peptidase_M1_aminopeptidases"/>
</dbReference>
<dbReference type="InterPro" id="IPR001930">
    <property type="entry name" value="Peptidase_M1"/>
</dbReference>
<organism evidence="22">
    <name type="scientific">Magallana gigas</name>
    <name type="common">Pacific oyster</name>
    <name type="synonym">Crassostrea gigas</name>
    <dbReference type="NCBI Taxonomy" id="29159"/>
    <lineage>
        <taxon>Eukaryota</taxon>
        <taxon>Metazoa</taxon>
        <taxon>Spiralia</taxon>
        <taxon>Lophotrochozoa</taxon>
        <taxon>Mollusca</taxon>
        <taxon>Bivalvia</taxon>
        <taxon>Autobranchia</taxon>
        <taxon>Pteriomorphia</taxon>
        <taxon>Ostreida</taxon>
        <taxon>Ostreoidea</taxon>
        <taxon>Ostreidae</taxon>
        <taxon>Magallana</taxon>
    </lineage>
</organism>
<keyword evidence="15" id="KW-0325">Glycoprotein</keyword>
<gene>
    <name evidence="22" type="ORF">CGI_10018465</name>
</gene>
<dbReference type="FunFam" id="2.60.40.1910:FF:000006">
    <property type="entry name" value="Aminopeptidase"/>
    <property type="match status" value="1"/>
</dbReference>
<feature type="binding site" evidence="17">
    <location>
        <position position="446"/>
    </location>
    <ligand>
        <name>Zn(2+)</name>
        <dbReference type="ChEBI" id="CHEBI:29105"/>
        <note>catalytic</note>
    </ligand>
</feature>
<evidence type="ECO:0000256" key="7">
    <source>
        <dbReference type="ARBA" id="ARBA00022723"/>
    </source>
</evidence>
<evidence type="ECO:0000256" key="17">
    <source>
        <dbReference type="PIRSR" id="PIRSR634016-3"/>
    </source>
</evidence>
<keyword evidence="22" id="KW-0031">Aminopeptidase</keyword>
<keyword evidence="14" id="KW-1015">Disulfide bond</keyword>
<keyword evidence="10" id="KW-0735">Signal-anchor</keyword>
<keyword evidence="11" id="KW-1133">Transmembrane helix</keyword>
<name>K1PYH9_MAGGI</name>
<keyword evidence="7 17" id="KW-0479">Metal-binding</keyword>
<dbReference type="InParanoid" id="K1PYH9"/>
<feature type="binding site" evidence="17">
    <location>
        <position position="469"/>
    </location>
    <ligand>
        <name>Zn(2+)</name>
        <dbReference type="ChEBI" id="CHEBI:29105"/>
        <note>catalytic</note>
    </ligand>
</feature>
<dbReference type="Gene3D" id="2.60.40.1910">
    <property type="match status" value="1"/>
</dbReference>
<reference evidence="22" key="1">
    <citation type="journal article" date="2012" name="Nature">
        <title>The oyster genome reveals stress adaptation and complexity of shell formation.</title>
        <authorList>
            <person name="Zhang G."/>
            <person name="Fang X."/>
            <person name="Guo X."/>
            <person name="Li L."/>
            <person name="Luo R."/>
            <person name="Xu F."/>
            <person name="Yang P."/>
            <person name="Zhang L."/>
            <person name="Wang X."/>
            <person name="Qi H."/>
            <person name="Xiong Z."/>
            <person name="Que H."/>
            <person name="Xie Y."/>
            <person name="Holland P.W."/>
            <person name="Paps J."/>
            <person name="Zhu Y."/>
            <person name="Wu F."/>
            <person name="Chen Y."/>
            <person name="Wang J."/>
            <person name="Peng C."/>
            <person name="Meng J."/>
            <person name="Yang L."/>
            <person name="Liu J."/>
            <person name="Wen B."/>
            <person name="Zhang N."/>
            <person name="Huang Z."/>
            <person name="Zhu Q."/>
            <person name="Feng Y."/>
            <person name="Mount A."/>
            <person name="Hedgecock D."/>
            <person name="Xu Z."/>
            <person name="Liu Y."/>
            <person name="Domazet-Loso T."/>
            <person name="Du Y."/>
            <person name="Sun X."/>
            <person name="Zhang S."/>
            <person name="Liu B."/>
            <person name="Cheng P."/>
            <person name="Jiang X."/>
            <person name="Li J."/>
            <person name="Fan D."/>
            <person name="Wang W."/>
            <person name="Fu W."/>
            <person name="Wang T."/>
            <person name="Wang B."/>
            <person name="Zhang J."/>
            <person name="Peng Z."/>
            <person name="Li Y."/>
            <person name="Li N."/>
            <person name="Wang J."/>
            <person name="Chen M."/>
            <person name="He Y."/>
            <person name="Tan F."/>
            <person name="Song X."/>
            <person name="Zheng Q."/>
            <person name="Huang R."/>
            <person name="Yang H."/>
            <person name="Du X."/>
            <person name="Chen L."/>
            <person name="Yang M."/>
            <person name="Gaffney P.M."/>
            <person name="Wang S."/>
            <person name="Luo L."/>
            <person name="She Z."/>
            <person name="Ming Y."/>
            <person name="Huang W."/>
            <person name="Zhang S."/>
            <person name="Huang B."/>
            <person name="Zhang Y."/>
            <person name="Qu T."/>
            <person name="Ni P."/>
            <person name="Miao G."/>
            <person name="Wang J."/>
            <person name="Wang Q."/>
            <person name="Steinberg C.E."/>
            <person name="Wang H."/>
            <person name="Li N."/>
            <person name="Qian L."/>
            <person name="Zhang G."/>
            <person name="Li Y."/>
            <person name="Yang H."/>
            <person name="Liu X."/>
            <person name="Wang J."/>
            <person name="Yin Y."/>
            <person name="Wang J."/>
        </authorList>
    </citation>
    <scope>NUCLEOTIDE SEQUENCE [LARGE SCALE GENOMIC DNA]</scope>
    <source>
        <strain evidence="22">05x7-T-G4-1.051#20</strain>
    </source>
</reference>
<evidence type="ECO:0000256" key="4">
    <source>
        <dbReference type="ARBA" id="ARBA00022475"/>
    </source>
</evidence>
<evidence type="ECO:0000256" key="2">
    <source>
        <dbReference type="ARBA" id="ARBA00004606"/>
    </source>
</evidence>
<dbReference type="AlphaFoldDB" id="K1PYH9"/>
<dbReference type="Gene3D" id="1.10.390.10">
    <property type="entry name" value="Neutral Protease Domain 2"/>
    <property type="match status" value="1"/>
</dbReference>
<comment type="similarity">
    <text evidence="3">Belongs to the peptidase M1 family.</text>
</comment>
<dbReference type="InterPro" id="IPR014782">
    <property type="entry name" value="Peptidase_M1_dom"/>
</dbReference>
<keyword evidence="6" id="KW-0812">Transmembrane</keyword>
<evidence type="ECO:0000313" key="22">
    <source>
        <dbReference type="EMBL" id="EKC24134.1"/>
    </source>
</evidence>
<evidence type="ECO:0000256" key="12">
    <source>
        <dbReference type="ARBA" id="ARBA00023049"/>
    </source>
</evidence>
<keyword evidence="13" id="KW-0472">Membrane</keyword>
<keyword evidence="8" id="KW-0378">Hydrolase</keyword>
<protein>
    <submittedName>
        <fullName evidence="22">Aminopeptidase N</fullName>
    </submittedName>
</protein>
<dbReference type="InterPro" id="IPR024571">
    <property type="entry name" value="ERAP1-like_C_dom"/>
</dbReference>
<dbReference type="GO" id="GO:0005886">
    <property type="term" value="C:plasma membrane"/>
    <property type="evidence" value="ECO:0007669"/>
    <property type="project" value="UniProtKB-SubCell"/>
</dbReference>
<dbReference type="InterPro" id="IPR034016">
    <property type="entry name" value="M1_APN-typ"/>
</dbReference>
<evidence type="ECO:0000256" key="16">
    <source>
        <dbReference type="PIRSR" id="PIRSR634016-1"/>
    </source>
</evidence>
<dbReference type="PANTHER" id="PTHR11533">
    <property type="entry name" value="PROTEASE M1 ZINC METALLOPROTEASE"/>
    <property type="match status" value="1"/>
</dbReference>
<dbReference type="SUPFAM" id="SSF55486">
    <property type="entry name" value="Metalloproteases ('zincins'), catalytic domain"/>
    <property type="match status" value="1"/>
</dbReference>
<dbReference type="Pfam" id="PF01433">
    <property type="entry name" value="Peptidase_M1"/>
    <property type="match status" value="1"/>
</dbReference>
<keyword evidence="9 17" id="KW-0862">Zinc</keyword>
<dbReference type="GO" id="GO:0042277">
    <property type="term" value="F:peptide binding"/>
    <property type="evidence" value="ECO:0007669"/>
    <property type="project" value="TreeGrafter"/>
</dbReference>
<sequence>MTTSRGKENTGQGEKKDLFVEYTTDRRTGCYLSRFQVSCLILGNLFILCTAVALVAFVKKERVIYGTSMPDALCSCETPKPYANATLEYYYVKNQTASVTAWSENLVEVENTTLANGSVRQEKEETNVIPEEEVVAPAYEPWKTIRLSRDLLPLLYDIYLKVDLEKLTYRGSVDMYLNCTKNSRFIIFHISHLYYEKNSVRVVNNATSQDLEIVTQFRYVRNQFFVIELRSELSAGTVYRVSVGYYGYLHEDLRGIYLSKYVTPSGETRRLAATQLQSTDARKLFPCLDEPDMKAAFRLTLTYQEEYEAISNTPRKSECIENGWKTTTFQTTPIMSTYLLAIVISDFAHREVVLDNGYDIRVWSQPDKINQTEYAIGIISQCFKFFTEYFNITDVLNKTDHVAVPDFSGGAMENWGLVLYRETALLYEPGVSSSENKLMVTLIIAHEVAHTWFGNMVTMAWWDDLWLNEGFASLLMYFAMDAIYPEWNVFTLSVVAKEVFPVMVKDALTTSHPVSTPIATPDDIAESFDSISYSKGMAVLRMLMGFVGKEDFQKGLRMYVTKYKFQNAKMEQLWDTFSEAVDNQYDIRSVMTTWTRQMGYPVITMRAQADFFHLTQNRFLLDNNNETDVNGSSDSFTWVVPFTYITEDDDGVQLIWMNESSAVIPRTKDRWILANHEFIGFYRVNYEVSMWGKLAEQLHLNHSVFPEANRAGLIGDSFNLARAKLLHYDVALNMTTYLKHERGYAPWTAFMDSVEYIRSSISKSGAYVLMQKYLRDLVAPVYDSLDMTMEGVLPERYLRQIILKLACEVGHKRALKYAKEMFNRWMREGMTLPSDYSAVIYTVGVMEGGLEEWDYVWNRSQATNVAVEREMLMNALGQSQKPWLLWRYANWIFDPDRIRMQDVRMVISYLSKRPLGRMISLHLLMTKWDKLNEQFGFDNFLLREMIGEVTQFVNSEFEHNQLSTLFKDKPPKVARKETLNSLALIKANINWMNENYDVITKWLRNHVSGML</sequence>
<dbReference type="FunFam" id="2.60.40.1730:FF:000012">
    <property type="entry name" value="Aminopeptidase N"/>
    <property type="match status" value="1"/>
</dbReference>
<dbReference type="Gene3D" id="2.60.40.1730">
    <property type="entry name" value="tricorn interacting facor f3 domain"/>
    <property type="match status" value="1"/>
</dbReference>
<dbReference type="HOGENOM" id="CLU_003705_2_0_1"/>
<evidence type="ECO:0000256" key="10">
    <source>
        <dbReference type="ARBA" id="ARBA00022968"/>
    </source>
</evidence>
<dbReference type="GO" id="GO:0005737">
    <property type="term" value="C:cytoplasm"/>
    <property type="evidence" value="ECO:0007669"/>
    <property type="project" value="TreeGrafter"/>
</dbReference>
<evidence type="ECO:0000256" key="8">
    <source>
        <dbReference type="ARBA" id="ARBA00022801"/>
    </source>
</evidence>
<feature type="site" description="Transition state stabilizer" evidence="18">
    <location>
        <position position="533"/>
    </location>
</feature>
<dbReference type="InterPro" id="IPR042097">
    <property type="entry name" value="Aminopeptidase_N-like_N_sf"/>
</dbReference>
<proteinExistence type="inferred from homology"/>
<dbReference type="GO" id="GO:0005615">
    <property type="term" value="C:extracellular space"/>
    <property type="evidence" value="ECO:0007669"/>
    <property type="project" value="TreeGrafter"/>
</dbReference>
<feature type="binding site" evidence="17">
    <location>
        <position position="450"/>
    </location>
    <ligand>
        <name>Zn(2+)</name>
        <dbReference type="ChEBI" id="CHEBI:29105"/>
        <note>catalytic</note>
    </ligand>
</feature>
<evidence type="ECO:0000256" key="15">
    <source>
        <dbReference type="ARBA" id="ARBA00023180"/>
    </source>
</evidence>
<dbReference type="FunFam" id="1.10.390.10:FF:000016">
    <property type="entry name" value="Glutamyl aminopeptidase"/>
    <property type="match status" value="1"/>
</dbReference>
<evidence type="ECO:0000256" key="1">
    <source>
        <dbReference type="ARBA" id="ARBA00004236"/>
    </source>
</evidence>
<dbReference type="EMBL" id="JH816675">
    <property type="protein sequence ID" value="EKC24134.1"/>
    <property type="molecule type" value="Genomic_DNA"/>
</dbReference>
<dbReference type="GO" id="GO:0070006">
    <property type="term" value="F:metalloaminopeptidase activity"/>
    <property type="evidence" value="ECO:0007669"/>
    <property type="project" value="TreeGrafter"/>
</dbReference>
<evidence type="ECO:0000256" key="14">
    <source>
        <dbReference type="ARBA" id="ARBA00023157"/>
    </source>
</evidence>
<feature type="active site" description="Proton acceptor" evidence="16">
    <location>
        <position position="447"/>
    </location>
</feature>
<evidence type="ECO:0000256" key="11">
    <source>
        <dbReference type="ARBA" id="ARBA00022989"/>
    </source>
</evidence>
<feature type="domain" description="Peptidase M1 membrane alanine aminopeptidase" evidence="19">
    <location>
        <begin position="374"/>
        <end position="594"/>
    </location>
</feature>
<dbReference type="InterPro" id="IPR045357">
    <property type="entry name" value="Aminopeptidase_N-like_N"/>
</dbReference>
<evidence type="ECO:0000259" key="19">
    <source>
        <dbReference type="Pfam" id="PF01433"/>
    </source>
</evidence>
<evidence type="ECO:0000259" key="20">
    <source>
        <dbReference type="Pfam" id="PF11838"/>
    </source>
</evidence>
<evidence type="ECO:0000259" key="21">
    <source>
        <dbReference type="Pfam" id="PF17900"/>
    </source>
</evidence>
<evidence type="ECO:0000256" key="18">
    <source>
        <dbReference type="PIRSR" id="PIRSR634016-4"/>
    </source>
</evidence>
<dbReference type="PRINTS" id="PR00756">
    <property type="entry name" value="ALADIPTASE"/>
</dbReference>
<dbReference type="Gene3D" id="1.25.50.20">
    <property type="match status" value="1"/>
</dbReference>
<dbReference type="GO" id="GO:0008270">
    <property type="term" value="F:zinc ion binding"/>
    <property type="evidence" value="ECO:0007669"/>
    <property type="project" value="InterPro"/>
</dbReference>
<dbReference type="CDD" id="cd09601">
    <property type="entry name" value="M1_APN-Q_like"/>
    <property type="match status" value="1"/>
</dbReference>
<evidence type="ECO:0000256" key="9">
    <source>
        <dbReference type="ARBA" id="ARBA00022833"/>
    </source>
</evidence>
<dbReference type="FunFam" id="1.25.50.20:FF:000001">
    <property type="entry name" value="Aminopeptidase"/>
    <property type="match status" value="1"/>
</dbReference>
<dbReference type="PANTHER" id="PTHR11533:SF294">
    <property type="entry name" value="THYROTROPIN-RELEASING HORMONE-DEGRADING ECTOENZYME"/>
    <property type="match status" value="1"/>
</dbReference>
<comment type="subcellular location">
    <subcellularLocation>
        <location evidence="1">Cell membrane</location>
    </subcellularLocation>
    <subcellularLocation>
        <location evidence="2">Membrane</location>
        <topology evidence="2">Single-pass type II membrane protein</topology>
    </subcellularLocation>
</comment>
<dbReference type="InterPro" id="IPR027268">
    <property type="entry name" value="Peptidase_M4/M1_CTD_sf"/>
</dbReference>
<keyword evidence="5" id="KW-0645">Protease</keyword>
<dbReference type="GO" id="GO:0006508">
    <property type="term" value="P:proteolysis"/>
    <property type="evidence" value="ECO:0007669"/>
    <property type="project" value="UniProtKB-KW"/>
</dbReference>
<dbReference type="GO" id="GO:0043171">
    <property type="term" value="P:peptide catabolic process"/>
    <property type="evidence" value="ECO:0007669"/>
    <property type="project" value="TreeGrafter"/>
</dbReference>
<keyword evidence="4" id="KW-1003">Cell membrane</keyword>
<dbReference type="SUPFAM" id="SSF63737">
    <property type="entry name" value="Leukotriene A4 hydrolase N-terminal domain"/>
    <property type="match status" value="1"/>
</dbReference>
<keyword evidence="12" id="KW-0482">Metalloprotease</keyword>
<evidence type="ECO:0000256" key="3">
    <source>
        <dbReference type="ARBA" id="ARBA00010136"/>
    </source>
</evidence>
<accession>K1PYH9</accession>
<evidence type="ECO:0000256" key="13">
    <source>
        <dbReference type="ARBA" id="ARBA00023136"/>
    </source>
</evidence>
<evidence type="ECO:0000256" key="5">
    <source>
        <dbReference type="ARBA" id="ARBA00022670"/>
    </source>
</evidence>
<evidence type="ECO:0000256" key="6">
    <source>
        <dbReference type="ARBA" id="ARBA00022692"/>
    </source>
</evidence>
<dbReference type="Pfam" id="PF17900">
    <property type="entry name" value="Peptidase_M1_N"/>
    <property type="match status" value="1"/>
</dbReference>
<feature type="domain" description="Aminopeptidase N-like N-terminal" evidence="21">
    <location>
        <begin position="153"/>
        <end position="339"/>
    </location>
</feature>
<dbReference type="Pfam" id="PF11838">
    <property type="entry name" value="ERAP1_C"/>
    <property type="match status" value="1"/>
</dbReference>
<feature type="domain" description="ERAP1-like C-terminal" evidence="20">
    <location>
        <begin position="671"/>
        <end position="986"/>
    </location>
</feature>
<comment type="cofactor">
    <cofactor evidence="17">
        <name>Zn(2+)</name>
        <dbReference type="ChEBI" id="CHEBI:29105"/>
    </cofactor>
    <text evidence="17">Binds 1 zinc ion per subunit.</text>
</comment>